<feature type="transmembrane region" description="Helical" evidence="1">
    <location>
        <begin position="325"/>
        <end position="345"/>
    </location>
</feature>
<feature type="transmembrane region" description="Helical" evidence="1">
    <location>
        <begin position="122"/>
        <end position="142"/>
    </location>
</feature>
<evidence type="ECO:0000313" key="2">
    <source>
        <dbReference type="EMBL" id="MBA8683545.1"/>
    </source>
</evidence>
<dbReference type="Proteomes" id="UP000547058">
    <property type="component" value="Unassembled WGS sequence"/>
</dbReference>
<keyword evidence="3" id="KW-1185">Reference proteome</keyword>
<protein>
    <submittedName>
        <fullName evidence="2">Uncharacterized protein</fullName>
    </submittedName>
</protein>
<feature type="transmembrane region" description="Helical" evidence="1">
    <location>
        <begin position="162"/>
        <end position="184"/>
    </location>
</feature>
<evidence type="ECO:0000256" key="1">
    <source>
        <dbReference type="SAM" id="Phobius"/>
    </source>
</evidence>
<comment type="caution">
    <text evidence="2">The sequence shown here is derived from an EMBL/GenBank/DDBJ whole genome shotgun (WGS) entry which is preliminary data.</text>
</comment>
<feature type="transmembrane region" description="Helical" evidence="1">
    <location>
        <begin position="357"/>
        <end position="386"/>
    </location>
</feature>
<name>A0A7W3FQ19_9GAMM</name>
<accession>A0A7W3FQ19</accession>
<reference evidence="2 3" key="1">
    <citation type="submission" date="2020-08" db="EMBL/GenBank/DDBJ databases">
        <title>Stenotrophomonas tumulicola JCM 30961.</title>
        <authorList>
            <person name="Deng Y."/>
        </authorList>
    </citation>
    <scope>NUCLEOTIDE SEQUENCE [LARGE SCALE GENOMIC DNA]</scope>
    <source>
        <strain evidence="2 3">JCM 30961</strain>
    </source>
</reference>
<sequence length="403" mass="44333">MKISASMYLRTKNLPLYIFIAIAFLIGGPLQFLGIVSPTQTNYVALLACLVYLVSNGITMPSRSEMLLFGIALFIYAGIVYNGSSLPGVLVYTYYLACPLIAVRTAKMAVSKGAIGSYRTVYMILIATLALQAVAVIIQSFFADQLISIAAGDISRTDITSGTFFVKSDGSLAVFCAISTVLFLSSPLRLRWKLAAVAFSGLVVYMSGSKAAQAYFPLAIMATLFYRGTAASRFRIPLRALAGLFLIIIVVILATKAQEVYAAFMSNLHDTYDYRYGDNQAQRFAPLGDMIFSPTSYLGNGALHYYNPLTGEWLYYSGFSLIYSFYYDFGLIGLVLISLYVGTMLRELSGSWVVTGFAFSAFTVFSITAFSLTDLSFFFFLAYACLHQRNLQQPDSSEMRSLH</sequence>
<dbReference type="AlphaFoldDB" id="A0A7W3FQ19"/>
<keyword evidence="1" id="KW-0472">Membrane</keyword>
<proteinExistence type="predicted"/>
<feature type="transmembrane region" description="Helical" evidence="1">
    <location>
        <begin position="196"/>
        <end position="216"/>
    </location>
</feature>
<keyword evidence="1" id="KW-1133">Transmembrane helix</keyword>
<dbReference type="RefSeq" id="WP_182341370.1">
    <property type="nucleotide sequence ID" value="NZ_JACGXS010000013.1"/>
</dbReference>
<evidence type="ECO:0000313" key="3">
    <source>
        <dbReference type="Proteomes" id="UP000547058"/>
    </source>
</evidence>
<keyword evidence="1" id="KW-0812">Transmembrane</keyword>
<gene>
    <name evidence="2" type="ORF">H4O11_17225</name>
</gene>
<feature type="transmembrane region" description="Helical" evidence="1">
    <location>
        <begin position="16"/>
        <end position="36"/>
    </location>
</feature>
<dbReference type="EMBL" id="JACGXS010000013">
    <property type="protein sequence ID" value="MBA8683545.1"/>
    <property type="molecule type" value="Genomic_DNA"/>
</dbReference>
<feature type="transmembrane region" description="Helical" evidence="1">
    <location>
        <begin position="66"/>
        <end position="83"/>
    </location>
</feature>
<organism evidence="2 3">
    <name type="scientific">Stenotrophomonas tumulicola</name>
    <dbReference type="NCBI Taxonomy" id="1685415"/>
    <lineage>
        <taxon>Bacteria</taxon>
        <taxon>Pseudomonadati</taxon>
        <taxon>Pseudomonadota</taxon>
        <taxon>Gammaproteobacteria</taxon>
        <taxon>Lysobacterales</taxon>
        <taxon>Lysobacteraceae</taxon>
        <taxon>Stenotrophomonas</taxon>
    </lineage>
</organism>
<feature type="transmembrane region" description="Helical" evidence="1">
    <location>
        <begin position="236"/>
        <end position="255"/>
    </location>
</feature>